<feature type="non-terminal residue" evidence="2">
    <location>
        <position position="1"/>
    </location>
</feature>
<proteinExistence type="predicted"/>
<sequence length="136" mass="14288">SLASLLKSKPRGSGGARNSSEVWRIGDERPMAAAAATSSLSFPALLPTRSLPSRHRQQRRRVLPTVAPSAARGPHLSFLARRQPDATVLPRRLPNLRAPRAIPREEGDDGRGTPAGSAEGEASAGGGEIAGEEKVV</sequence>
<feature type="region of interest" description="Disordered" evidence="1">
    <location>
        <begin position="48"/>
        <end position="69"/>
    </location>
</feature>
<feature type="compositionally biased region" description="Basic and acidic residues" evidence="1">
    <location>
        <begin position="102"/>
        <end position="111"/>
    </location>
</feature>
<dbReference type="EMBL" id="GDJX01003728">
    <property type="protein sequence ID" value="JAT64208.1"/>
    <property type="molecule type" value="Transcribed_RNA"/>
</dbReference>
<feature type="non-terminal residue" evidence="2">
    <location>
        <position position="136"/>
    </location>
</feature>
<gene>
    <name evidence="2" type="primary">UM00570</name>
    <name evidence="2" type="ORF">g.71343</name>
</gene>
<organism evidence="2">
    <name type="scientific">Anthurium amnicola</name>
    <dbReference type="NCBI Taxonomy" id="1678845"/>
    <lineage>
        <taxon>Eukaryota</taxon>
        <taxon>Viridiplantae</taxon>
        <taxon>Streptophyta</taxon>
        <taxon>Embryophyta</taxon>
        <taxon>Tracheophyta</taxon>
        <taxon>Spermatophyta</taxon>
        <taxon>Magnoliopsida</taxon>
        <taxon>Liliopsida</taxon>
        <taxon>Araceae</taxon>
        <taxon>Pothoideae</taxon>
        <taxon>Potheae</taxon>
        <taxon>Anthurium</taxon>
    </lineage>
</organism>
<feature type="region of interest" description="Disordered" evidence="1">
    <location>
        <begin position="1"/>
        <end position="23"/>
    </location>
</feature>
<feature type="compositionally biased region" description="Basic residues" evidence="1">
    <location>
        <begin position="52"/>
        <end position="62"/>
    </location>
</feature>
<evidence type="ECO:0000313" key="2">
    <source>
        <dbReference type="EMBL" id="JAT64208.1"/>
    </source>
</evidence>
<protein>
    <submittedName>
        <fullName evidence="2">S-methyl-5'-thioadenosine phosphorylase</fullName>
    </submittedName>
</protein>
<evidence type="ECO:0000256" key="1">
    <source>
        <dbReference type="SAM" id="MobiDB-lite"/>
    </source>
</evidence>
<name>A0A1D1ZBB6_9ARAE</name>
<feature type="region of interest" description="Disordered" evidence="1">
    <location>
        <begin position="92"/>
        <end position="136"/>
    </location>
</feature>
<feature type="compositionally biased region" description="Low complexity" evidence="1">
    <location>
        <begin position="92"/>
        <end position="101"/>
    </location>
</feature>
<reference evidence="2" key="1">
    <citation type="submission" date="2015-07" db="EMBL/GenBank/DDBJ databases">
        <title>Transcriptome Assembly of Anthurium amnicola.</title>
        <authorList>
            <person name="Suzuki J."/>
        </authorList>
    </citation>
    <scope>NUCLEOTIDE SEQUENCE</scope>
</reference>
<dbReference type="AlphaFoldDB" id="A0A1D1ZBB6"/>
<accession>A0A1D1ZBB6</accession>